<evidence type="ECO:0000313" key="10">
    <source>
        <dbReference type="Proteomes" id="UP000237797"/>
    </source>
</evidence>
<dbReference type="InterPro" id="IPR043149">
    <property type="entry name" value="TagF_N"/>
</dbReference>
<dbReference type="PANTHER" id="PTHR37316">
    <property type="entry name" value="TEICHOIC ACID GLYCEROL-PHOSPHATE PRIMASE"/>
    <property type="match status" value="1"/>
</dbReference>
<dbReference type="Pfam" id="PF04464">
    <property type="entry name" value="Glyphos_transf"/>
    <property type="match status" value="1"/>
</dbReference>
<proteinExistence type="inferred from homology"/>
<comment type="subcellular location">
    <subcellularLocation>
        <location evidence="1">Cell membrane</location>
        <topology evidence="1">Peripheral membrane protein</topology>
    </subcellularLocation>
</comment>
<keyword evidence="8" id="KW-1133">Transmembrane helix</keyword>
<evidence type="ECO:0000256" key="6">
    <source>
        <dbReference type="ARBA" id="ARBA00023136"/>
    </source>
</evidence>
<name>A0A2T0LE37_9BACL</name>
<feature type="region of interest" description="Disordered" evidence="7">
    <location>
        <begin position="424"/>
        <end position="444"/>
    </location>
</feature>
<dbReference type="InterPro" id="IPR051612">
    <property type="entry name" value="Teichoic_Acid_Biosynth"/>
</dbReference>
<keyword evidence="5" id="KW-0777">Teichoic acid biosynthesis</keyword>
<comment type="caution">
    <text evidence="9">The sequence shown here is derived from an EMBL/GenBank/DDBJ whole genome shotgun (WGS) entry which is preliminary data.</text>
</comment>
<dbReference type="GO" id="GO:0005886">
    <property type="term" value="C:plasma membrane"/>
    <property type="evidence" value="ECO:0007669"/>
    <property type="project" value="UniProtKB-SubCell"/>
</dbReference>
<reference evidence="9 10" key="1">
    <citation type="submission" date="2018-03" db="EMBL/GenBank/DDBJ databases">
        <title>Genomic Encyclopedia of Archaeal and Bacterial Type Strains, Phase II (KMG-II): from individual species to whole genera.</title>
        <authorList>
            <person name="Goeker M."/>
        </authorList>
    </citation>
    <scope>NUCLEOTIDE SEQUENCE [LARGE SCALE GENOMIC DNA]</scope>
    <source>
        <strain evidence="9 10">DSM 44946</strain>
    </source>
</reference>
<accession>A0A2T0LE37</accession>
<gene>
    <name evidence="9" type="ORF">CLV97_11441</name>
</gene>
<keyword evidence="6 8" id="KW-0472">Membrane</keyword>
<sequence>MDLTYLLSLAAAFLFGVFVGVYRKKIKVHTRRLVGVLLYNTVRLFPRNGRIVVFGSEGGRGYRGNPKYLFLRMRRDPRIRCIWILKDRSVVERLNSEGIEAYYYHSLKGIYYQLRAKVFIHSHSFHDDFDRFFLGGAISVNTWHGVGLKKVWAANKKTFTYKVLHETNPIKKFLGMLLVRTMFGRENYVISTSERVSSYYPETFLVSEENVFSLGQARNDVFFGEFEEEEDQFPEYIKNNRVITYMPTHRYYGKLDREISEVLDLEKIDKFCEEHGYIFLIKRHMYSRGQIPETLKHVKDVSQEDLDPQLLLKYTDVLITDYSSCYTDYLLLDRPVIFYCYDLERYLEQSNEMYFDYFEVTPGPRVKDFNALLEAMTDAVEGRDEYAGERKRVLNIFYAKENQSPVTDKQVDFIYNNVLKLSPAEKSDSEVQDASIRELKREVG</sequence>
<evidence type="ECO:0000256" key="8">
    <source>
        <dbReference type="SAM" id="Phobius"/>
    </source>
</evidence>
<evidence type="ECO:0000313" key="9">
    <source>
        <dbReference type="EMBL" id="PRX40353.1"/>
    </source>
</evidence>
<feature type="transmembrane region" description="Helical" evidence="8">
    <location>
        <begin position="6"/>
        <end position="22"/>
    </location>
</feature>
<keyword evidence="3" id="KW-1003">Cell membrane</keyword>
<dbReference type="InterPro" id="IPR043148">
    <property type="entry name" value="TagF_C"/>
</dbReference>
<organism evidence="9 10">
    <name type="scientific">Planifilum fimeticola</name>
    <dbReference type="NCBI Taxonomy" id="201975"/>
    <lineage>
        <taxon>Bacteria</taxon>
        <taxon>Bacillati</taxon>
        <taxon>Bacillota</taxon>
        <taxon>Bacilli</taxon>
        <taxon>Bacillales</taxon>
        <taxon>Thermoactinomycetaceae</taxon>
        <taxon>Planifilum</taxon>
    </lineage>
</organism>
<dbReference type="RefSeq" id="WP_245891463.1">
    <property type="nucleotide sequence ID" value="NZ_PVNE01000014.1"/>
</dbReference>
<dbReference type="Proteomes" id="UP000237797">
    <property type="component" value="Unassembled WGS sequence"/>
</dbReference>
<dbReference type="GO" id="GO:0019350">
    <property type="term" value="P:teichoic acid biosynthetic process"/>
    <property type="evidence" value="ECO:0007669"/>
    <property type="project" value="UniProtKB-KW"/>
</dbReference>
<keyword evidence="8" id="KW-0812">Transmembrane</keyword>
<dbReference type="PANTHER" id="PTHR37316:SF3">
    <property type="entry name" value="TEICHOIC ACID GLYCEROL-PHOSPHATE TRANSFERASE"/>
    <property type="match status" value="1"/>
</dbReference>
<evidence type="ECO:0000256" key="2">
    <source>
        <dbReference type="ARBA" id="ARBA00010488"/>
    </source>
</evidence>
<comment type="similarity">
    <text evidence="2">Belongs to the CDP-glycerol glycerophosphotransferase family.</text>
</comment>
<keyword evidence="4 9" id="KW-0808">Transferase</keyword>
<protein>
    <submittedName>
        <fullName evidence="9">CDP-glycerol glycerophosphotransferase (TagB/SpsB family)</fullName>
    </submittedName>
</protein>
<dbReference type="AlphaFoldDB" id="A0A2T0LE37"/>
<dbReference type="InterPro" id="IPR007554">
    <property type="entry name" value="Glycerophosphate_synth"/>
</dbReference>
<evidence type="ECO:0000256" key="5">
    <source>
        <dbReference type="ARBA" id="ARBA00022944"/>
    </source>
</evidence>
<dbReference type="Gene3D" id="3.40.50.12580">
    <property type="match status" value="1"/>
</dbReference>
<dbReference type="SUPFAM" id="SSF53756">
    <property type="entry name" value="UDP-Glycosyltransferase/glycogen phosphorylase"/>
    <property type="match status" value="1"/>
</dbReference>
<evidence type="ECO:0000256" key="4">
    <source>
        <dbReference type="ARBA" id="ARBA00022679"/>
    </source>
</evidence>
<dbReference type="GO" id="GO:0047355">
    <property type="term" value="F:CDP-glycerol glycerophosphotransferase activity"/>
    <property type="evidence" value="ECO:0007669"/>
    <property type="project" value="InterPro"/>
</dbReference>
<dbReference type="Gene3D" id="3.40.50.11820">
    <property type="match status" value="1"/>
</dbReference>
<evidence type="ECO:0000256" key="7">
    <source>
        <dbReference type="SAM" id="MobiDB-lite"/>
    </source>
</evidence>
<keyword evidence="10" id="KW-1185">Reference proteome</keyword>
<evidence type="ECO:0000256" key="3">
    <source>
        <dbReference type="ARBA" id="ARBA00022475"/>
    </source>
</evidence>
<evidence type="ECO:0000256" key="1">
    <source>
        <dbReference type="ARBA" id="ARBA00004202"/>
    </source>
</evidence>
<dbReference type="EMBL" id="PVNE01000014">
    <property type="protein sequence ID" value="PRX40353.1"/>
    <property type="molecule type" value="Genomic_DNA"/>
</dbReference>